<dbReference type="AlphaFoldDB" id="A0A0F4ZCV1"/>
<sequence length="183" mass="20754">MSFQEQSVVAQPGTDVWRKPPHTDIFNVFSSACLTFSATWTNRYDQAGLLLLLRPAYSAPDQPPAKWIKTGVEFYMDAPQLSTVVCERWADWSVAPAPPSSAFHKRVTIMIKAEQDEHGKSLWVYHVDHEGAKSPLREICGVYGDDGVDWQLEVGYMAARPDRNATDDLKVDFHNFEVHMKEL</sequence>
<dbReference type="Pfam" id="PF07081">
    <property type="entry name" value="DUF1349"/>
    <property type="match status" value="1"/>
</dbReference>
<dbReference type="Proteomes" id="UP000033483">
    <property type="component" value="Unassembled WGS sequence"/>
</dbReference>
<name>A0A0F4ZCV1_9PEZI</name>
<dbReference type="EMBL" id="LAEV01001332">
    <property type="protein sequence ID" value="KKA28347.1"/>
    <property type="molecule type" value="Genomic_DNA"/>
</dbReference>
<protein>
    <submittedName>
        <fullName evidence="1">Uncharacterized protein</fullName>
    </submittedName>
</protein>
<comment type="caution">
    <text evidence="1">The sequence shown here is derived from an EMBL/GenBank/DDBJ whole genome shotgun (WGS) entry which is preliminary data.</text>
</comment>
<proteinExistence type="predicted"/>
<dbReference type="OrthoDB" id="42525at2759"/>
<evidence type="ECO:0000313" key="1">
    <source>
        <dbReference type="EMBL" id="KKA28347.1"/>
    </source>
</evidence>
<accession>A0A0F4ZCV1</accession>
<evidence type="ECO:0000313" key="2">
    <source>
        <dbReference type="Proteomes" id="UP000033483"/>
    </source>
</evidence>
<reference evidence="1 2" key="1">
    <citation type="submission" date="2015-03" db="EMBL/GenBank/DDBJ databases">
        <authorList>
            <person name="Radwan O."/>
            <person name="Al-Naeli F.A."/>
            <person name="Rendon G.A."/>
            <person name="Fields C."/>
        </authorList>
    </citation>
    <scope>NUCLEOTIDE SEQUENCE [LARGE SCALE GENOMIC DNA]</scope>
    <source>
        <strain evidence="1">CR-DP1</strain>
    </source>
</reference>
<dbReference type="InterPro" id="IPR009784">
    <property type="entry name" value="DUF1349"/>
</dbReference>
<dbReference type="PANTHER" id="PTHR35332:SF2">
    <property type="entry name" value="REGULATION OF ENOLASE PROTEIN 1"/>
    <property type="match status" value="1"/>
</dbReference>
<gene>
    <name evidence="1" type="ORF">TD95_000178</name>
</gene>
<dbReference type="PANTHER" id="PTHR35332">
    <property type="entry name" value="REGULATION OF ENOLASE PROTEIN 1"/>
    <property type="match status" value="1"/>
</dbReference>
<keyword evidence="2" id="KW-1185">Reference proteome</keyword>
<organism evidence="1 2">
    <name type="scientific">Thielaviopsis punctulata</name>
    <dbReference type="NCBI Taxonomy" id="72032"/>
    <lineage>
        <taxon>Eukaryota</taxon>
        <taxon>Fungi</taxon>
        <taxon>Dikarya</taxon>
        <taxon>Ascomycota</taxon>
        <taxon>Pezizomycotina</taxon>
        <taxon>Sordariomycetes</taxon>
        <taxon>Hypocreomycetidae</taxon>
        <taxon>Microascales</taxon>
        <taxon>Ceratocystidaceae</taxon>
        <taxon>Thielaviopsis</taxon>
    </lineage>
</organism>
<dbReference type="Gene3D" id="2.60.120.200">
    <property type="match status" value="1"/>
</dbReference>